<dbReference type="STRING" id="476652.DEAC_c15050"/>
<proteinExistence type="predicted"/>
<protein>
    <recommendedName>
        <fullName evidence="5">Phosphoribosyl transferase domain protein</fullName>
    </recommendedName>
</protein>
<evidence type="ECO:0000313" key="4">
    <source>
        <dbReference type="Proteomes" id="UP000036356"/>
    </source>
</evidence>
<keyword evidence="4" id="KW-1185">Reference proteome</keyword>
<dbReference type="Proteomes" id="UP000036356">
    <property type="component" value="Unassembled WGS sequence"/>
</dbReference>
<comment type="caution">
    <text evidence="3">The sequence shown here is derived from an EMBL/GenBank/DDBJ whole genome shotgun (WGS) entry which is preliminary data.</text>
</comment>
<organism evidence="3 4">
    <name type="scientific">Desulfosporosinus acididurans</name>
    <dbReference type="NCBI Taxonomy" id="476652"/>
    <lineage>
        <taxon>Bacteria</taxon>
        <taxon>Bacillati</taxon>
        <taxon>Bacillota</taxon>
        <taxon>Clostridia</taxon>
        <taxon>Eubacteriales</taxon>
        <taxon>Desulfitobacteriaceae</taxon>
        <taxon>Desulfosporosinus</taxon>
    </lineage>
</organism>
<gene>
    <name evidence="3" type="ORF">DEAC_c15050</name>
</gene>
<dbReference type="InterPro" id="IPR029057">
    <property type="entry name" value="PRTase-like"/>
</dbReference>
<feature type="domain" description="TRSP" evidence="1">
    <location>
        <begin position="331"/>
        <end position="452"/>
    </location>
</feature>
<dbReference type="InterPro" id="IPR000836">
    <property type="entry name" value="PRTase_dom"/>
</dbReference>
<dbReference type="InterPro" id="IPR022537">
    <property type="entry name" value="TRSP_dom"/>
</dbReference>
<dbReference type="RefSeq" id="WP_047809356.1">
    <property type="nucleotide sequence ID" value="NZ_LDZY01000004.1"/>
</dbReference>
<dbReference type="SUPFAM" id="SSF53271">
    <property type="entry name" value="PRTase-like"/>
    <property type="match status" value="1"/>
</dbReference>
<dbReference type="InterPro" id="IPR041688">
    <property type="entry name" value="PRTase_2"/>
</dbReference>
<evidence type="ECO:0000259" key="1">
    <source>
        <dbReference type="Pfam" id="PF12500"/>
    </source>
</evidence>
<name>A0A0J1FU57_9FIRM</name>
<evidence type="ECO:0008006" key="5">
    <source>
        <dbReference type="Google" id="ProtNLM"/>
    </source>
</evidence>
<dbReference type="EMBL" id="LDZY01000004">
    <property type="protein sequence ID" value="KLU66837.1"/>
    <property type="molecule type" value="Genomic_DNA"/>
</dbReference>
<evidence type="ECO:0000259" key="2">
    <source>
        <dbReference type="Pfam" id="PF15609"/>
    </source>
</evidence>
<dbReference type="PATRIC" id="fig|476652.3.peg.1552"/>
<dbReference type="Pfam" id="PF15609">
    <property type="entry name" value="PRTase_2"/>
    <property type="match status" value="1"/>
</dbReference>
<dbReference type="PIRSF" id="PIRSF020967">
    <property type="entry name" value="UCP020967"/>
    <property type="match status" value="1"/>
</dbReference>
<reference evidence="3 4" key="1">
    <citation type="submission" date="2015-06" db="EMBL/GenBank/DDBJ databases">
        <title>Draft genome of the moderately acidophilic sulfate reducer Candidatus Desulfosporosinus acididurans strain M1.</title>
        <authorList>
            <person name="Poehlein A."/>
            <person name="Petzsch P."/>
            <person name="Johnson B.D."/>
            <person name="Schloemann M."/>
            <person name="Daniel R."/>
            <person name="Muehling M."/>
        </authorList>
    </citation>
    <scope>NUCLEOTIDE SEQUENCE [LARGE SCALE GENOMIC DNA]</scope>
    <source>
        <strain evidence="3 4">M1</strain>
    </source>
</reference>
<evidence type="ECO:0000313" key="3">
    <source>
        <dbReference type="EMBL" id="KLU66837.1"/>
    </source>
</evidence>
<dbReference type="AlphaFoldDB" id="A0A0J1FU57"/>
<sequence>MNNRILSAYLPKTYQYKAEELSLEICLQSNPFDLNPDALFALALRKNRRRRFLFVSKVLGKHIPVNPLLPLLTGAALAVQYAKVLLSIEHPCYAGIIQALKTKQQMFEVFELLIQKPLMASPEKTLFIGFAETATALGQSVFSLFDNACYLHTTREEIPCLKSELDFREEHSHAVNHRCYFMNSTDLKTASRIVFIDDELTTGNTVLNIIRAIHRQYPKKNYVILSLLDWRSAEHRARFKQVELELGTKIQALSLMGGEFKYSDSTKGQSANVNPSWEPRIFGQLSQEEGKPLLERHFISQYYPFAESELAAVYSQDSSGWLNKTPYLRLTGRFGLSWSNHLKCISLARKIGGKLKLMRQGTKTLCLGTGEFMYFPMLISTYMGEGVSFHSTTRSPIYSQAGTDYAIQNGCSFPCPEDPGIINYIYNLPENYYDEVYFFMEREVRPERLYPLQQIAQAKGIFRAVFVIGISSPERRFLSDHKNPPAANP</sequence>
<accession>A0A0J1FU57</accession>
<feature type="domain" description="Orotate phosphoribosyltransferase-like" evidence="2">
    <location>
        <begin position="39"/>
        <end position="259"/>
    </location>
</feature>
<dbReference type="CDD" id="cd06223">
    <property type="entry name" value="PRTases_typeI"/>
    <property type="match status" value="1"/>
</dbReference>
<dbReference type="InterPro" id="IPR011214">
    <property type="entry name" value="UCP020967"/>
</dbReference>
<dbReference type="Pfam" id="PF12500">
    <property type="entry name" value="TRSP"/>
    <property type="match status" value="1"/>
</dbReference>